<evidence type="ECO:0000313" key="3">
    <source>
        <dbReference type="EMBL" id="TDB68035.1"/>
    </source>
</evidence>
<dbReference type="PRINTS" id="PR01438">
    <property type="entry name" value="UNVRSLSTRESS"/>
</dbReference>
<comment type="caution">
    <text evidence="3">The sequence shown here is derived from an EMBL/GenBank/DDBJ whole genome shotgun (WGS) entry which is preliminary data.</text>
</comment>
<gene>
    <name evidence="3" type="ORF">EZE20_03675</name>
</gene>
<protein>
    <submittedName>
        <fullName evidence="3">Universal stress protein</fullName>
    </submittedName>
</protein>
<evidence type="ECO:0000313" key="4">
    <source>
        <dbReference type="Proteomes" id="UP000295706"/>
    </source>
</evidence>
<comment type="similarity">
    <text evidence="1">Belongs to the universal stress protein A family.</text>
</comment>
<keyword evidence="4" id="KW-1185">Reference proteome</keyword>
<reference evidence="3 4" key="1">
    <citation type="submission" date="2019-02" db="EMBL/GenBank/DDBJ databases">
        <title>Arundinibacter roseus gen. nov., sp. nov., a new member of the family Cytophagaceae.</title>
        <authorList>
            <person name="Szuroczki S."/>
            <person name="Khayer B."/>
            <person name="Sproer C."/>
            <person name="Toumi M."/>
            <person name="Szabo A."/>
            <person name="Felfoldi T."/>
            <person name="Schumann P."/>
            <person name="Toth E."/>
        </authorList>
    </citation>
    <scope>NUCLEOTIDE SEQUENCE [LARGE SCALE GENOMIC DNA]</scope>
    <source>
        <strain evidence="3 4">DMA-k-7a</strain>
    </source>
</reference>
<dbReference type="OrthoDB" id="9788959at2"/>
<dbReference type="RefSeq" id="WP_132114612.1">
    <property type="nucleotide sequence ID" value="NZ_SMJU01000002.1"/>
</dbReference>
<name>A0A4V2XAK5_9BACT</name>
<dbReference type="Proteomes" id="UP000295706">
    <property type="component" value="Unassembled WGS sequence"/>
</dbReference>
<dbReference type="Gene3D" id="3.40.50.620">
    <property type="entry name" value="HUPs"/>
    <property type="match status" value="2"/>
</dbReference>
<dbReference type="SUPFAM" id="SSF52402">
    <property type="entry name" value="Adenine nucleotide alpha hydrolases-like"/>
    <property type="match status" value="2"/>
</dbReference>
<dbReference type="InterPro" id="IPR014729">
    <property type="entry name" value="Rossmann-like_a/b/a_fold"/>
</dbReference>
<accession>A0A4V2XAK5</accession>
<dbReference type="PANTHER" id="PTHR46268:SF6">
    <property type="entry name" value="UNIVERSAL STRESS PROTEIN UP12"/>
    <property type="match status" value="1"/>
</dbReference>
<dbReference type="PANTHER" id="PTHR46268">
    <property type="entry name" value="STRESS RESPONSE PROTEIN NHAX"/>
    <property type="match status" value="1"/>
</dbReference>
<evidence type="ECO:0000259" key="2">
    <source>
        <dbReference type="Pfam" id="PF00582"/>
    </source>
</evidence>
<proteinExistence type="inferred from homology"/>
<feature type="domain" description="UspA" evidence="2">
    <location>
        <begin position="4"/>
        <end position="144"/>
    </location>
</feature>
<dbReference type="CDD" id="cd00293">
    <property type="entry name" value="USP-like"/>
    <property type="match status" value="1"/>
</dbReference>
<dbReference type="InterPro" id="IPR006015">
    <property type="entry name" value="Universal_stress_UspA"/>
</dbReference>
<sequence>MKKIKTILVPTDFSVPAEYALEYAIQLAKILEASVILYHAFIPFESGFYPPAQRKKGNDETERNLLRQLSKMAEKIRSQDDSISVSVELDRGPEHIRLLDYCKQTNVDLIVMGTKGASGLKEVTIGSFTAEIMTQSTCPVLAIPGDTVFRHPEKLMYASGYEAKEGPALVFLNDFTNEFSAELCVLHVWDDEYSEERKEEIRSAYKTLIDQHFTHKTPQLLEVDSENIIESILALATNNETDILAISPIKREGIWNWIFRKNFVKSTAHKITIPLLTIPI</sequence>
<dbReference type="AlphaFoldDB" id="A0A4V2XAK5"/>
<dbReference type="EMBL" id="SMJU01000002">
    <property type="protein sequence ID" value="TDB68035.1"/>
    <property type="molecule type" value="Genomic_DNA"/>
</dbReference>
<dbReference type="Pfam" id="PF00582">
    <property type="entry name" value="Usp"/>
    <property type="match status" value="1"/>
</dbReference>
<dbReference type="InterPro" id="IPR006016">
    <property type="entry name" value="UspA"/>
</dbReference>
<organism evidence="3 4">
    <name type="scientific">Arundinibacter roseus</name>
    <dbReference type="NCBI Taxonomy" id="2070510"/>
    <lineage>
        <taxon>Bacteria</taxon>
        <taxon>Pseudomonadati</taxon>
        <taxon>Bacteroidota</taxon>
        <taxon>Cytophagia</taxon>
        <taxon>Cytophagales</taxon>
        <taxon>Spirosomataceae</taxon>
        <taxon>Arundinibacter</taxon>
    </lineage>
</organism>
<evidence type="ECO:0000256" key="1">
    <source>
        <dbReference type="ARBA" id="ARBA00008791"/>
    </source>
</evidence>